<name>A0A1U9NQA7_9BACT</name>
<reference evidence="4" key="1">
    <citation type="submission" date="2017-02" db="EMBL/GenBank/DDBJ databases">
        <title>Comparative genomics and description of representatives of a novel lineage of planctomycetes thriving in anoxic sediments.</title>
        <authorList>
            <person name="Spring S."/>
            <person name="Bunk B."/>
            <person name="Sproer C."/>
        </authorList>
    </citation>
    <scope>NUCLEOTIDE SEQUENCE [LARGE SCALE GENOMIC DNA]</scope>
    <source>
        <strain evidence="4">ST-NAGAB-D1</strain>
    </source>
</reference>
<organism evidence="3 4">
    <name type="scientific">Anaerohalosphaera lusitana</name>
    <dbReference type="NCBI Taxonomy" id="1936003"/>
    <lineage>
        <taxon>Bacteria</taxon>
        <taxon>Pseudomonadati</taxon>
        <taxon>Planctomycetota</taxon>
        <taxon>Phycisphaerae</taxon>
        <taxon>Sedimentisphaerales</taxon>
        <taxon>Anaerohalosphaeraceae</taxon>
        <taxon>Anaerohalosphaera</taxon>
    </lineage>
</organism>
<dbReference type="EMBL" id="CP019791">
    <property type="protein sequence ID" value="AQT69924.1"/>
    <property type="molecule type" value="Genomic_DNA"/>
</dbReference>
<sequence>MSMQTNCPECGAVYEVDGDLGDRPLRCSGCGHQFFVEQNERSALIIWCVIVGLLCLLGGFLGGVLTTKTTQSEMRAKLAEAEKDKTEAKEVLETADQIVNVLGDVKSQINAAQTSLGKAWIVGSHAGTLETIANIRYNCTNILAQSSTTERKTMVVANLACTLVQLKALQNNLEGFEAEYSDTWLGLAMQPLLDAVRREQAWQNNIIGFCDGSNGDIKFIQPERQEHINSLMGADFQDAFQYVLYDWEDRPFSVSAAGD</sequence>
<feature type="coiled-coil region" evidence="1">
    <location>
        <begin position="71"/>
        <end position="98"/>
    </location>
</feature>
<proteinExistence type="predicted"/>
<feature type="transmembrane region" description="Helical" evidence="2">
    <location>
        <begin position="44"/>
        <end position="65"/>
    </location>
</feature>
<accession>A0A1U9NQA7</accession>
<evidence type="ECO:0000313" key="3">
    <source>
        <dbReference type="EMBL" id="AQT69924.1"/>
    </source>
</evidence>
<keyword evidence="4" id="KW-1185">Reference proteome</keyword>
<dbReference type="KEGG" id="alus:STSP2_03124"/>
<evidence type="ECO:0000313" key="4">
    <source>
        <dbReference type="Proteomes" id="UP000189674"/>
    </source>
</evidence>
<dbReference type="OrthoDB" id="289473at2"/>
<dbReference type="RefSeq" id="WP_146663563.1">
    <property type="nucleotide sequence ID" value="NZ_CP019791.1"/>
</dbReference>
<dbReference type="Proteomes" id="UP000189674">
    <property type="component" value="Chromosome"/>
</dbReference>
<dbReference type="InterPro" id="IPR011723">
    <property type="entry name" value="Znf/thioredoxin_put"/>
</dbReference>
<dbReference type="AlphaFoldDB" id="A0A1U9NQA7"/>
<keyword evidence="2" id="KW-1133">Transmembrane helix</keyword>
<gene>
    <name evidence="3" type="ORF">STSP2_03124</name>
</gene>
<keyword evidence="2" id="KW-0812">Transmembrane</keyword>
<dbReference type="NCBIfam" id="TIGR02098">
    <property type="entry name" value="MJ0042_CXXC"/>
    <property type="match status" value="1"/>
</dbReference>
<keyword evidence="1" id="KW-0175">Coiled coil</keyword>
<protein>
    <submittedName>
        <fullName evidence="3">Uncharacterized protein</fullName>
    </submittedName>
</protein>
<keyword evidence="2" id="KW-0472">Membrane</keyword>
<evidence type="ECO:0000256" key="1">
    <source>
        <dbReference type="SAM" id="Coils"/>
    </source>
</evidence>
<evidence type="ECO:0000256" key="2">
    <source>
        <dbReference type="SAM" id="Phobius"/>
    </source>
</evidence>